<reference evidence="7 8" key="1">
    <citation type="submission" date="2014-07" db="EMBL/GenBank/DDBJ databases">
        <title>Biosystematic studies on Modestobacter strains isolated from extreme hyper-arid desert soil and from historic building.</title>
        <authorList>
            <person name="Bukarasam K."/>
            <person name="Bull A."/>
            <person name="Girard G."/>
            <person name="van Wezel G."/>
            <person name="Goodfellow M."/>
        </authorList>
    </citation>
    <scope>NUCLEOTIDE SEQUENCE [LARGE SCALE GENOMIC DNA]</scope>
    <source>
        <strain evidence="7 8">KNN45-2b</strain>
    </source>
</reference>
<feature type="transmembrane region" description="Helical" evidence="5">
    <location>
        <begin position="46"/>
        <end position="65"/>
    </location>
</feature>
<dbReference type="GO" id="GO:0012505">
    <property type="term" value="C:endomembrane system"/>
    <property type="evidence" value="ECO:0007669"/>
    <property type="project" value="UniProtKB-SubCell"/>
</dbReference>
<evidence type="ECO:0000259" key="6">
    <source>
        <dbReference type="Pfam" id="PF02656"/>
    </source>
</evidence>
<organism evidence="7 8">
    <name type="scientific">Modestobacter caceresii</name>
    <dbReference type="NCBI Taxonomy" id="1522368"/>
    <lineage>
        <taxon>Bacteria</taxon>
        <taxon>Bacillati</taxon>
        <taxon>Actinomycetota</taxon>
        <taxon>Actinomycetes</taxon>
        <taxon>Geodermatophilales</taxon>
        <taxon>Geodermatophilaceae</taxon>
        <taxon>Modestobacter</taxon>
    </lineage>
</organism>
<gene>
    <name evidence="7" type="ORF">IN07_18910</name>
</gene>
<accession>A0A098Y5P8</accession>
<proteinExistence type="predicted"/>
<keyword evidence="4 5" id="KW-0472">Membrane</keyword>
<dbReference type="Pfam" id="PF02656">
    <property type="entry name" value="DUF202"/>
    <property type="match status" value="1"/>
</dbReference>
<feature type="domain" description="DUF202" evidence="6">
    <location>
        <begin position="12"/>
        <end position="73"/>
    </location>
</feature>
<dbReference type="STRING" id="1522368.IN07_18910"/>
<dbReference type="RefSeq" id="WP_036338453.1">
    <property type="nucleotide sequence ID" value="NZ_JPMX01000091.1"/>
</dbReference>
<name>A0A098Y5P8_9ACTN</name>
<evidence type="ECO:0000313" key="7">
    <source>
        <dbReference type="EMBL" id="KGH45041.1"/>
    </source>
</evidence>
<evidence type="ECO:0000256" key="1">
    <source>
        <dbReference type="ARBA" id="ARBA00004127"/>
    </source>
</evidence>
<evidence type="ECO:0000256" key="2">
    <source>
        <dbReference type="ARBA" id="ARBA00022692"/>
    </source>
</evidence>
<dbReference type="OrthoDB" id="3701077at2"/>
<evidence type="ECO:0000256" key="4">
    <source>
        <dbReference type="ARBA" id="ARBA00023136"/>
    </source>
</evidence>
<feature type="transmembrane region" description="Helical" evidence="5">
    <location>
        <begin position="86"/>
        <end position="113"/>
    </location>
</feature>
<comment type="caution">
    <text evidence="7">The sequence shown here is derived from an EMBL/GenBank/DDBJ whole genome shotgun (WGS) entry which is preliminary data.</text>
</comment>
<dbReference type="AlphaFoldDB" id="A0A098Y5P8"/>
<evidence type="ECO:0000256" key="5">
    <source>
        <dbReference type="SAM" id="Phobius"/>
    </source>
</evidence>
<feature type="transmembrane region" description="Helical" evidence="5">
    <location>
        <begin position="21"/>
        <end position="40"/>
    </location>
</feature>
<comment type="subcellular location">
    <subcellularLocation>
        <location evidence="1">Endomembrane system</location>
        <topology evidence="1">Multi-pass membrane protein</topology>
    </subcellularLocation>
</comment>
<evidence type="ECO:0000256" key="3">
    <source>
        <dbReference type="ARBA" id="ARBA00022989"/>
    </source>
</evidence>
<protein>
    <recommendedName>
        <fullName evidence="6">DUF202 domain-containing protein</fullName>
    </recommendedName>
</protein>
<dbReference type="Proteomes" id="UP000029713">
    <property type="component" value="Unassembled WGS sequence"/>
</dbReference>
<keyword evidence="3 5" id="KW-1133">Transmembrane helix</keyword>
<keyword evidence="8" id="KW-1185">Reference proteome</keyword>
<dbReference type="EMBL" id="JPMX01000091">
    <property type="protein sequence ID" value="KGH45041.1"/>
    <property type="molecule type" value="Genomic_DNA"/>
</dbReference>
<dbReference type="InterPro" id="IPR003807">
    <property type="entry name" value="DUF202"/>
</dbReference>
<evidence type="ECO:0000313" key="8">
    <source>
        <dbReference type="Proteomes" id="UP000029713"/>
    </source>
</evidence>
<sequence length="114" mass="11654">MTDRPDAVFDLGLQAERTALAWQRTALAMAIGALVAGRLAVPVFGAGSLVVAVLGVVGAVVVLVVSRRRYRAVHESLSARGDLVAVRSAGAPIATLAGVGLLVALLALAFVLLR</sequence>
<keyword evidence="2 5" id="KW-0812">Transmembrane</keyword>